<keyword evidence="1" id="KW-0472">Membrane</keyword>
<reference evidence="3" key="1">
    <citation type="journal article" date="2021" name="ISME J.">
        <title>Mercury methylation by metabolically versatile and cosmopolitan marine bacteria.</title>
        <authorList>
            <person name="Lin H."/>
            <person name="Ascher D.B."/>
            <person name="Myung Y."/>
            <person name="Lamborg C.H."/>
            <person name="Hallam S.J."/>
            <person name="Gionfriddo C.M."/>
            <person name="Holt K.E."/>
            <person name="Moreau J.W."/>
        </authorList>
    </citation>
    <scope>NUCLEOTIDE SEQUENCE</scope>
    <source>
        <strain evidence="3">SI075_bin30</strain>
    </source>
</reference>
<dbReference type="InterPro" id="IPR055767">
    <property type="entry name" value="DUF7343"/>
</dbReference>
<evidence type="ECO:0000313" key="3">
    <source>
        <dbReference type="EMBL" id="MBT4870198.1"/>
    </source>
</evidence>
<dbReference type="Pfam" id="PF24034">
    <property type="entry name" value="DUF7343"/>
    <property type="match status" value="1"/>
</dbReference>
<protein>
    <recommendedName>
        <fullName evidence="2">DUF7343 domain-containing protein</fullName>
    </recommendedName>
</protein>
<evidence type="ECO:0000259" key="2">
    <source>
        <dbReference type="Pfam" id="PF24034"/>
    </source>
</evidence>
<dbReference type="Proteomes" id="UP000722459">
    <property type="component" value="Unassembled WGS sequence"/>
</dbReference>
<keyword evidence="1" id="KW-1133">Transmembrane helix</keyword>
<accession>A0A8T5GEM7</accession>
<gene>
    <name evidence="3" type="ORF">HON47_01335</name>
</gene>
<keyword evidence="1" id="KW-0812">Transmembrane</keyword>
<proteinExistence type="predicted"/>
<evidence type="ECO:0000256" key="1">
    <source>
        <dbReference type="SAM" id="Phobius"/>
    </source>
</evidence>
<evidence type="ECO:0000313" key="4">
    <source>
        <dbReference type="Proteomes" id="UP000722459"/>
    </source>
</evidence>
<feature type="transmembrane region" description="Helical" evidence="1">
    <location>
        <begin position="51"/>
        <end position="75"/>
    </location>
</feature>
<sequence length="167" mass="18300">MNGNKKIIVGLVILISFLYIVFNLNTLYVGANDPGVCVVAGSEACPHQEQIDFLGGAIPIIVSIALIVGAGTYYFMGEKVENKKQDLKNNTEILLKFLNTDEKKLVNALIESGGKVLQAEVTRLPGMTKVKSHRVVLKLLDRGVIEKAKLGKTNIIQFTKEIKEGLF</sequence>
<feature type="domain" description="DUF7343" evidence="2">
    <location>
        <begin position="99"/>
        <end position="157"/>
    </location>
</feature>
<organism evidence="3 4">
    <name type="scientific">Candidatus Iainarchaeum sp</name>
    <dbReference type="NCBI Taxonomy" id="3101447"/>
    <lineage>
        <taxon>Archaea</taxon>
        <taxon>Candidatus Iainarchaeota</taxon>
        <taxon>Candidatus Iainarchaeia</taxon>
        <taxon>Candidatus Iainarchaeales</taxon>
        <taxon>Candidatus Iainarchaeaceae</taxon>
        <taxon>Candidatus Iainarchaeum</taxon>
    </lineage>
</organism>
<dbReference type="AlphaFoldDB" id="A0A8T5GEM7"/>
<comment type="caution">
    <text evidence="3">The sequence shown here is derived from an EMBL/GenBank/DDBJ whole genome shotgun (WGS) entry which is preliminary data.</text>
</comment>
<dbReference type="EMBL" id="JABJNZ010000021">
    <property type="protein sequence ID" value="MBT4870198.1"/>
    <property type="molecule type" value="Genomic_DNA"/>
</dbReference>
<feature type="transmembrane region" description="Helical" evidence="1">
    <location>
        <begin position="7"/>
        <end position="31"/>
    </location>
</feature>
<name>A0A8T5GEM7_9ARCH</name>